<dbReference type="PANTHER" id="PTHR43471:SF10">
    <property type="entry name" value="SLL1107 PROTEIN"/>
    <property type="match status" value="1"/>
</dbReference>
<keyword evidence="1" id="KW-0472">Membrane</keyword>
<organism evidence="2 3">
    <name type="scientific">Dulcicalothrix desertica PCC 7102</name>
    <dbReference type="NCBI Taxonomy" id="232991"/>
    <lineage>
        <taxon>Bacteria</taxon>
        <taxon>Bacillati</taxon>
        <taxon>Cyanobacteriota</taxon>
        <taxon>Cyanophyceae</taxon>
        <taxon>Nostocales</taxon>
        <taxon>Calotrichaceae</taxon>
        <taxon>Dulcicalothrix</taxon>
    </lineage>
</organism>
<name>A0A433VF49_9CYAN</name>
<gene>
    <name evidence="2" type="ORF">DSM106972_043000</name>
</gene>
<sequence>MNFGRILVLSLNVFREVVRDRILYIIGFYALIVVASMRLLPEFAAATEDKMLPDFALAFMSGLGVIVAIFIGTSLVNKEIEKRTILMLIAKPISRSEFIAGKFLGLSAVLTVLVLAMTAIMLGCLQIAKVSYSVQAITIALIFLLLQLCLIAAVAITLGVFTSSLLATALTFGIYLMGSITQDLLKLGNISRNPVIERITQAIYLILPDLSRLDFKNEAVYGLQALPSSMTLVANAGYGIFYSVMLLSLAILLISKREF</sequence>
<keyword evidence="1" id="KW-0812">Transmembrane</keyword>
<dbReference type="RefSeq" id="WP_127082703.1">
    <property type="nucleotide sequence ID" value="NZ_RSCL01000010.1"/>
</dbReference>
<dbReference type="GO" id="GO:0140359">
    <property type="term" value="F:ABC-type transporter activity"/>
    <property type="evidence" value="ECO:0007669"/>
    <property type="project" value="InterPro"/>
</dbReference>
<dbReference type="EMBL" id="RSCL01000010">
    <property type="protein sequence ID" value="RUT04731.1"/>
    <property type="molecule type" value="Genomic_DNA"/>
</dbReference>
<dbReference type="AlphaFoldDB" id="A0A433VF49"/>
<evidence type="ECO:0008006" key="4">
    <source>
        <dbReference type="Google" id="ProtNLM"/>
    </source>
</evidence>
<evidence type="ECO:0000313" key="2">
    <source>
        <dbReference type="EMBL" id="RUT04731.1"/>
    </source>
</evidence>
<feature type="transmembrane region" description="Helical" evidence="1">
    <location>
        <begin position="165"/>
        <end position="185"/>
    </location>
</feature>
<dbReference type="PANTHER" id="PTHR43471">
    <property type="entry name" value="ABC TRANSPORTER PERMEASE"/>
    <property type="match status" value="1"/>
</dbReference>
<dbReference type="OrthoDB" id="468402at2"/>
<feature type="transmembrane region" description="Helical" evidence="1">
    <location>
        <begin position="134"/>
        <end position="158"/>
    </location>
</feature>
<feature type="transmembrane region" description="Helical" evidence="1">
    <location>
        <begin position="236"/>
        <end position="254"/>
    </location>
</feature>
<feature type="transmembrane region" description="Helical" evidence="1">
    <location>
        <begin position="21"/>
        <end position="40"/>
    </location>
</feature>
<dbReference type="GO" id="GO:0005886">
    <property type="term" value="C:plasma membrane"/>
    <property type="evidence" value="ECO:0007669"/>
    <property type="project" value="UniProtKB-SubCell"/>
</dbReference>
<keyword evidence="3" id="KW-1185">Reference proteome</keyword>
<evidence type="ECO:0000256" key="1">
    <source>
        <dbReference type="SAM" id="Phobius"/>
    </source>
</evidence>
<dbReference type="Proteomes" id="UP000271624">
    <property type="component" value="Unassembled WGS sequence"/>
</dbReference>
<keyword evidence="1" id="KW-1133">Transmembrane helix</keyword>
<protein>
    <recommendedName>
        <fullName evidence="4">ABC transporter permease</fullName>
    </recommendedName>
</protein>
<reference evidence="2" key="2">
    <citation type="journal article" date="2019" name="Genome Biol. Evol.">
        <title>Day and night: Metabolic profiles and evolutionary relationships of six axenic non-marine cyanobacteria.</title>
        <authorList>
            <person name="Will S.E."/>
            <person name="Henke P."/>
            <person name="Boedeker C."/>
            <person name="Huang S."/>
            <person name="Brinkmann H."/>
            <person name="Rohde M."/>
            <person name="Jarek M."/>
            <person name="Friedl T."/>
            <person name="Seufert S."/>
            <person name="Schumacher M."/>
            <person name="Overmann J."/>
            <person name="Neumann-Schaal M."/>
            <person name="Petersen J."/>
        </authorList>
    </citation>
    <scope>NUCLEOTIDE SEQUENCE [LARGE SCALE GENOMIC DNA]</scope>
    <source>
        <strain evidence="2">PCC 7102</strain>
    </source>
</reference>
<reference evidence="2" key="1">
    <citation type="submission" date="2018-12" db="EMBL/GenBank/DDBJ databases">
        <authorList>
            <person name="Will S."/>
            <person name="Neumann-Schaal M."/>
            <person name="Henke P."/>
        </authorList>
    </citation>
    <scope>NUCLEOTIDE SEQUENCE</scope>
    <source>
        <strain evidence="2">PCC 7102</strain>
    </source>
</reference>
<feature type="transmembrane region" description="Helical" evidence="1">
    <location>
        <begin position="98"/>
        <end position="128"/>
    </location>
</feature>
<evidence type="ECO:0000313" key="3">
    <source>
        <dbReference type="Proteomes" id="UP000271624"/>
    </source>
</evidence>
<proteinExistence type="predicted"/>
<accession>A0A433VF49</accession>
<feature type="transmembrane region" description="Helical" evidence="1">
    <location>
        <begin position="55"/>
        <end position="77"/>
    </location>
</feature>
<dbReference type="Pfam" id="PF12679">
    <property type="entry name" value="ABC2_membrane_2"/>
    <property type="match status" value="1"/>
</dbReference>
<comment type="caution">
    <text evidence="2">The sequence shown here is derived from an EMBL/GenBank/DDBJ whole genome shotgun (WGS) entry which is preliminary data.</text>
</comment>